<protein>
    <submittedName>
        <fullName evidence="1">DUF1398 family protein</fullName>
    </submittedName>
</protein>
<reference evidence="2" key="1">
    <citation type="journal article" date="2019" name="Int. J. Syst. Evol. Microbiol.">
        <title>The Global Catalogue of Microorganisms (GCM) 10K type strain sequencing project: providing services to taxonomists for standard genome sequencing and annotation.</title>
        <authorList>
            <consortium name="The Broad Institute Genomics Platform"/>
            <consortium name="The Broad Institute Genome Sequencing Center for Infectious Disease"/>
            <person name="Wu L."/>
            <person name="Ma J."/>
        </authorList>
    </citation>
    <scope>NUCLEOTIDE SEQUENCE [LARGE SCALE GENOMIC DNA]</scope>
    <source>
        <strain evidence="2">CCM 8933</strain>
    </source>
</reference>
<dbReference type="RefSeq" id="WP_223876609.1">
    <property type="nucleotide sequence ID" value="NZ_BJDJ01000005.1"/>
</dbReference>
<dbReference type="SUPFAM" id="SSF160419">
    <property type="entry name" value="YdfO-like"/>
    <property type="match status" value="1"/>
</dbReference>
<sequence length="128" mass="13694">MMFKLAAIDDLLTNLGDHVDFATIAKKEADLGVQHFEYNVDAGSTTYFGENGYLVERLSNGLGTPVAKELDPAQVKSLGTDYIAGKLSLAEAVKDLAAAGCEAWTANLKRNIIDFAGPEGKIIVAIEF</sequence>
<evidence type="ECO:0000313" key="2">
    <source>
        <dbReference type="Proteomes" id="UP001596282"/>
    </source>
</evidence>
<dbReference type="EMBL" id="JBHSSC010000041">
    <property type="protein sequence ID" value="MFC6181764.1"/>
    <property type="molecule type" value="Genomic_DNA"/>
</dbReference>
<comment type="caution">
    <text evidence="1">The sequence shown here is derived from an EMBL/GenBank/DDBJ whole genome shotgun (WGS) entry which is preliminary data.</text>
</comment>
<accession>A0ABW1S245</accession>
<keyword evidence="2" id="KW-1185">Reference proteome</keyword>
<evidence type="ECO:0000313" key="1">
    <source>
        <dbReference type="EMBL" id="MFC6181764.1"/>
    </source>
</evidence>
<dbReference type="InterPro" id="IPR036696">
    <property type="entry name" value="YdfO-like_sf"/>
</dbReference>
<dbReference type="Pfam" id="PF07166">
    <property type="entry name" value="DUF1398"/>
    <property type="match status" value="1"/>
</dbReference>
<organism evidence="1 2">
    <name type="scientific">Lactiplantibacillus daowaiensis</name>
    <dbReference type="NCBI Taxonomy" id="2559918"/>
    <lineage>
        <taxon>Bacteria</taxon>
        <taxon>Bacillati</taxon>
        <taxon>Bacillota</taxon>
        <taxon>Bacilli</taxon>
        <taxon>Lactobacillales</taxon>
        <taxon>Lactobacillaceae</taxon>
        <taxon>Lactiplantibacillus</taxon>
    </lineage>
</organism>
<dbReference type="Proteomes" id="UP001596282">
    <property type="component" value="Unassembled WGS sequence"/>
</dbReference>
<name>A0ABW1S245_9LACO</name>
<dbReference type="InterPro" id="IPR009833">
    <property type="entry name" value="DUF1398"/>
</dbReference>
<proteinExistence type="predicted"/>
<dbReference type="Gene3D" id="3.30.1810.10">
    <property type="entry name" value="YdfO-like"/>
    <property type="match status" value="1"/>
</dbReference>
<gene>
    <name evidence="1" type="ORF">ACFP5Y_11065</name>
</gene>